<dbReference type="GO" id="GO:0005737">
    <property type="term" value="C:cytoplasm"/>
    <property type="evidence" value="ECO:0007669"/>
    <property type="project" value="TreeGrafter"/>
</dbReference>
<dbReference type="InterPro" id="IPR006357">
    <property type="entry name" value="HAD-SF_hydro_IIA"/>
</dbReference>
<comment type="caution">
    <text evidence="1">The sequence shown here is derived from an EMBL/GenBank/DDBJ whole genome shotgun (WGS) entry which is preliminary data.</text>
</comment>
<dbReference type="PANTHER" id="PTHR19288">
    <property type="entry name" value="4-NITROPHENYLPHOSPHATASE-RELATED"/>
    <property type="match status" value="1"/>
</dbReference>
<reference evidence="1" key="1">
    <citation type="journal article" date="2020" name="mSystems">
        <title>Genome- and Community-Level Interaction Insights into Carbon Utilization and Element Cycling Functions of Hydrothermarchaeota in Hydrothermal Sediment.</title>
        <authorList>
            <person name="Zhou Z."/>
            <person name="Liu Y."/>
            <person name="Xu W."/>
            <person name="Pan J."/>
            <person name="Luo Z.H."/>
            <person name="Li M."/>
        </authorList>
    </citation>
    <scope>NUCLEOTIDE SEQUENCE [LARGE SCALE GENOMIC DNA]</scope>
    <source>
        <strain evidence="1">SpSt-1056</strain>
    </source>
</reference>
<dbReference type="SFLD" id="SFLDG01129">
    <property type="entry name" value="C1.5:_HAD__Beta-PGM__Phosphata"/>
    <property type="match status" value="1"/>
</dbReference>
<evidence type="ECO:0000313" key="1">
    <source>
        <dbReference type="EMBL" id="HHK69044.1"/>
    </source>
</evidence>
<dbReference type="Pfam" id="PF13242">
    <property type="entry name" value="Hydrolase_like"/>
    <property type="match status" value="1"/>
</dbReference>
<keyword evidence="1" id="KW-0378">Hydrolase</keyword>
<dbReference type="InterPro" id="IPR023214">
    <property type="entry name" value="HAD_sf"/>
</dbReference>
<organism evidence="1">
    <name type="scientific">Caldiarchaeum subterraneum</name>
    <dbReference type="NCBI Taxonomy" id="311458"/>
    <lineage>
        <taxon>Archaea</taxon>
        <taxon>Nitrososphaerota</taxon>
        <taxon>Candidatus Caldarchaeales</taxon>
        <taxon>Candidatus Caldarchaeaceae</taxon>
        <taxon>Candidatus Caldarchaeum</taxon>
    </lineage>
</organism>
<dbReference type="InterPro" id="IPR036412">
    <property type="entry name" value="HAD-like_sf"/>
</dbReference>
<accession>A0A7C5LBG8</accession>
<dbReference type="NCBIfam" id="TIGR01460">
    <property type="entry name" value="HAD-SF-IIA"/>
    <property type="match status" value="1"/>
</dbReference>
<dbReference type="Pfam" id="PF13344">
    <property type="entry name" value="Hydrolase_6"/>
    <property type="match status" value="1"/>
</dbReference>
<name>A0A7C5LBG8_CALS0</name>
<gene>
    <name evidence="1" type="ORF">ENM11_07875</name>
</gene>
<dbReference type="GO" id="GO:0016791">
    <property type="term" value="F:phosphatase activity"/>
    <property type="evidence" value="ECO:0007669"/>
    <property type="project" value="TreeGrafter"/>
</dbReference>
<dbReference type="SUPFAM" id="SSF56784">
    <property type="entry name" value="HAD-like"/>
    <property type="match status" value="1"/>
</dbReference>
<sequence>MSLNHKKLFLFDIDGVLITGTLEHETRVLGGYRLFATLKRNQIPFGLLGSGSHQSTFEAWSLFRSLGFMVQRDQVWLAARVAAEYLREKMGRVKCLVVGEEGLRRELTSHGHKIVDGWREAEAVVVGLDRFLTFKKLTEALRAINNKKVPFIAVNKVRWYYSPNQGPLMSPGALVHALEYMTGENAIVIGKPSLIHFQTVLSFFKVKPEDAVMVGDTYESDLKPARTLGMTTVLVSNIKRWERQQSVEADYNVGNVDELVSHL</sequence>
<dbReference type="EMBL" id="DRWN01000066">
    <property type="protein sequence ID" value="HHK69044.1"/>
    <property type="molecule type" value="Genomic_DNA"/>
</dbReference>
<dbReference type="Gene3D" id="3.40.50.1000">
    <property type="entry name" value="HAD superfamily/HAD-like"/>
    <property type="match status" value="2"/>
</dbReference>
<dbReference type="SFLD" id="SFLDS00003">
    <property type="entry name" value="Haloacid_Dehalogenase"/>
    <property type="match status" value="1"/>
</dbReference>
<protein>
    <submittedName>
        <fullName evidence="1">HAD-IIA family hydrolase</fullName>
    </submittedName>
</protein>
<dbReference type="AlphaFoldDB" id="A0A7C5LBG8"/>
<dbReference type="PANTHER" id="PTHR19288:SF46">
    <property type="entry name" value="HALOACID DEHALOGENASE-LIKE HYDROLASE DOMAIN-CONTAINING PROTEIN 2"/>
    <property type="match status" value="1"/>
</dbReference>
<proteinExistence type="predicted"/>